<name>A0A543FBD1_9NOCA</name>
<sequence>MRIENRRVLLTGASGGLGRAIACEMSRRGAYLILTGRNKTALEDTARMCSGEIIVADLAEPEAPAKLAEAAGRIDILVANAGLPGSGLLTDLSVSDIDRAIAVNLRSHMVLARQVIEQSRERRSGHLVFVSSLSGKTAAPRSSVYNATKFGLRGFGLALREELRSDGVGVSTIFPGFIRDAGMFADSGPIRLPRFVGTSSPEDVADAVVRAVRKNICEIDVAPFGMRVGSRFAPIAPSLSAAVQRWFGADRLVADLAAGQLNKR</sequence>
<dbReference type="InterPro" id="IPR057326">
    <property type="entry name" value="KR_dom"/>
</dbReference>
<dbReference type="Pfam" id="PF00106">
    <property type="entry name" value="adh_short"/>
    <property type="match status" value="1"/>
</dbReference>
<dbReference type="PANTHER" id="PTHR44196:SF1">
    <property type="entry name" value="DEHYDROGENASE_REDUCTASE SDR FAMILY MEMBER 7B"/>
    <property type="match status" value="1"/>
</dbReference>
<comment type="caution">
    <text evidence="5">The sequence shown here is derived from an EMBL/GenBank/DDBJ whole genome shotgun (WGS) entry which is preliminary data.</text>
</comment>
<evidence type="ECO:0000256" key="3">
    <source>
        <dbReference type="RuleBase" id="RU000363"/>
    </source>
</evidence>
<dbReference type="InterPro" id="IPR036291">
    <property type="entry name" value="NAD(P)-bd_dom_sf"/>
</dbReference>
<feature type="domain" description="Ketoreductase" evidence="4">
    <location>
        <begin position="6"/>
        <end position="181"/>
    </location>
</feature>
<comment type="similarity">
    <text evidence="1 3">Belongs to the short-chain dehydrogenases/reductases (SDR) family.</text>
</comment>
<evidence type="ECO:0000259" key="4">
    <source>
        <dbReference type="SMART" id="SM00822"/>
    </source>
</evidence>
<keyword evidence="2" id="KW-0560">Oxidoreductase</keyword>
<dbReference type="InterPro" id="IPR020904">
    <property type="entry name" value="Sc_DH/Rdtase_CS"/>
</dbReference>
<dbReference type="AlphaFoldDB" id="A0A543FBD1"/>
<accession>A0A543FBD1</accession>
<organism evidence="5 6">
    <name type="scientific">Nocardia bhagyanarayanae</name>
    <dbReference type="NCBI Taxonomy" id="1215925"/>
    <lineage>
        <taxon>Bacteria</taxon>
        <taxon>Bacillati</taxon>
        <taxon>Actinomycetota</taxon>
        <taxon>Actinomycetes</taxon>
        <taxon>Mycobacteriales</taxon>
        <taxon>Nocardiaceae</taxon>
        <taxon>Nocardia</taxon>
    </lineage>
</organism>
<keyword evidence="6" id="KW-1185">Reference proteome</keyword>
<dbReference type="PROSITE" id="PS00061">
    <property type="entry name" value="ADH_SHORT"/>
    <property type="match status" value="1"/>
</dbReference>
<dbReference type="SMART" id="SM00822">
    <property type="entry name" value="PKS_KR"/>
    <property type="match status" value="1"/>
</dbReference>
<dbReference type="OrthoDB" id="5178125at2"/>
<reference evidence="5 6" key="1">
    <citation type="submission" date="2019-06" db="EMBL/GenBank/DDBJ databases">
        <title>Sequencing the genomes of 1000 actinobacteria strains.</title>
        <authorList>
            <person name="Klenk H.-P."/>
        </authorList>
    </citation>
    <scope>NUCLEOTIDE SEQUENCE [LARGE SCALE GENOMIC DNA]</scope>
    <source>
        <strain evidence="5 6">DSM 103495</strain>
    </source>
</reference>
<proteinExistence type="inferred from homology"/>
<dbReference type="PANTHER" id="PTHR44196">
    <property type="entry name" value="DEHYDROGENASE/REDUCTASE SDR FAMILY MEMBER 7B"/>
    <property type="match status" value="1"/>
</dbReference>
<protein>
    <submittedName>
        <fullName evidence="5">Short-subunit dehydrogenase</fullName>
    </submittedName>
</protein>
<dbReference type="PRINTS" id="PR00080">
    <property type="entry name" value="SDRFAMILY"/>
</dbReference>
<dbReference type="Gene3D" id="3.40.50.720">
    <property type="entry name" value="NAD(P)-binding Rossmann-like Domain"/>
    <property type="match status" value="1"/>
</dbReference>
<dbReference type="Proteomes" id="UP000316331">
    <property type="component" value="Unassembled WGS sequence"/>
</dbReference>
<gene>
    <name evidence="5" type="ORF">FB390_2772</name>
</gene>
<dbReference type="EMBL" id="VFPG01000001">
    <property type="protein sequence ID" value="TQM31119.1"/>
    <property type="molecule type" value="Genomic_DNA"/>
</dbReference>
<dbReference type="PRINTS" id="PR00081">
    <property type="entry name" value="GDHRDH"/>
</dbReference>
<evidence type="ECO:0000313" key="6">
    <source>
        <dbReference type="Proteomes" id="UP000316331"/>
    </source>
</evidence>
<dbReference type="GO" id="GO:0016020">
    <property type="term" value="C:membrane"/>
    <property type="evidence" value="ECO:0007669"/>
    <property type="project" value="TreeGrafter"/>
</dbReference>
<dbReference type="SUPFAM" id="SSF51735">
    <property type="entry name" value="NAD(P)-binding Rossmann-fold domains"/>
    <property type="match status" value="1"/>
</dbReference>
<evidence type="ECO:0000313" key="5">
    <source>
        <dbReference type="EMBL" id="TQM31119.1"/>
    </source>
</evidence>
<evidence type="ECO:0000256" key="2">
    <source>
        <dbReference type="ARBA" id="ARBA00023002"/>
    </source>
</evidence>
<dbReference type="InterPro" id="IPR002347">
    <property type="entry name" value="SDR_fam"/>
</dbReference>
<evidence type="ECO:0000256" key="1">
    <source>
        <dbReference type="ARBA" id="ARBA00006484"/>
    </source>
</evidence>
<dbReference type="GO" id="GO:0016491">
    <property type="term" value="F:oxidoreductase activity"/>
    <property type="evidence" value="ECO:0007669"/>
    <property type="project" value="UniProtKB-KW"/>
</dbReference>